<evidence type="ECO:0000256" key="5">
    <source>
        <dbReference type="ARBA" id="ARBA00022840"/>
    </source>
</evidence>
<dbReference type="InterPro" id="IPR041118">
    <property type="entry name" value="Rx_N"/>
</dbReference>
<dbReference type="PRINTS" id="PR00364">
    <property type="entry name" value="DISEASERSIST"/>
</dbReference>
<keyword evidence="6" id="KW-0732">Signal</keyword>
<dbReference type="GO" id="GO:0051707">
    <property type="term" value="P:response to other organism"/>
    <property type="evidence" value="ECO:0007669"/>
    <property type="project" value="UniProtKB-ARBA"/>
</dbReference>
<evidence type="ECO:0000256" key="6">
    <source>
        <dbReference type="SAM" id="SignalP"/>
    </source>
</evidence>
<dbReference type="Gene3D" id="1.10.8.430">
    <property type="entry name" value="Helical domain of apoptotic protease-activating factors"/>
    <property type="match status" value="1"/>
</dbReference>
<keyword evidence="2" id="KW-0677">Repeat</keyword>
<dbReference type="InterPro" id="IPR038005">
    <property type="entry name" value="RX-like_CC"/>
</dbReference>
<dbReference type="CDD" id="cd14798">
    <property type="entry name" value="RX-CC_like"/>
    <property type="match status" value="1"/>
</dbReference>
<dbReference type="Pfam" id="PF18052">
    <property type="entry name" value="Rx_N"/>
    <property type="match status" value="1"/>
</dbReference>
<gene>
    <name evidence="12" type="ORF">J1N35_028201</name>
</gene>
<dbReference type="FunFam" id="3.40.50.300:FF:001091">
    <property type="entry name" value="Probable disease resistance protein At1g61300"/>
    <property type="match status" value="1"/>
</dbReference>
<dbReference type="GO" id="GO:0006952">
    <property type="term" value="P:defense response"/>
    <property type="evidence" value="ECO:0007669"/>
    <property type="project" value="UniProtKB-KW"/>
</dbReference>
<evidence type="ECO:0000256" key="4">
    <source>
        <dbReference type="ARBA" id="ARBA00022821"/>
    </source>
</evidence>
<dbReference type="InterPro" id="IPR002182">
    <property type="entry name" value="NB-ARC"/>
</dbReference>
<feature type="domain" description="Disease resistance protein At4g27190-like leucine-rich repeats" evidence="9">
    <location>
        <begin position="1036"/>
        <end position="1159"/>
    </location>
</feature>
<dbReference type="InterPro" id="IPR027417">
    <property type="entry name" value="P-loop_NTPase"/>
</dbReference>
<dbReference type="GO" id="GO:0005524">
    <property type="term" value="F:ATP binding"/>
    <property type="evidence" value="ECO:0007669"/>
    <property type="project" value="UniProtKB-KW"/>
</dbReference>
<dbReference type="Gene3D" id="3.40.50.300">
    <property type="entry name" value="P-loop containing nucleotide triphosphate hydrolases"/>
    <property type="match status" value="1"/>
</dbReference>
<dbReference type="FunFam" id="1.10.10.10:FF:000322">
    <property type="entry name" value="Probable disease resistance protein At1g63360"/>
    <property type="match status" value="1"/>
</dbReference>
<keyword evidence="13" id="KW-1185">Reference proteome</keyword>
<dbReference type="InterPro" id="IPR036388">
    <property type="entry name" value="WH-like_DNA-bd_sf"/>
</dbReference>
<feature type="domain" description="R13L1/DRL21-like LRR repeat region" evidence="11">
    <location>
        <begin position="696"/>
        <end position="822"/>
    </location>
</feature>
<dbReference type="OrthoDB" id="2973320at2759"/>
<dbReference type="Proteomes" id="UP000828251">
    <property type="component" value="Unassembled WGS sequence"/>
</dbReference>
<dbReference type="SUPFAM" id="SSF52058">
    <property type="entry name" value="L domain-like"/>
    <property type="match status" value="3"/>
</dbReference>
<dbReference type="InterPro" id="IPR032675">
    <property type="entry name" value="LRR_dom_sf"/>
</dbReference>
<keyword evidence="1" id="KW-0433">Leucine-rich repeat</keyword>
<evidence type="ECO:0000259" key="7">
    <source>
        <dbReference type="Pfam" id="PF00931"/>
    </source>
</evidence>
<keyword evidence="5" id="KW-0067">ATP-binding</keyword>
<evidence type="ECO:0008006" key="14">
    <source>
        <dbReference type="Google" id="ProtNLM"/>
    </source>
</evidence>
<organism evidence="12 13">
    <name type="scientific">Gossypium stocksii</name>
    <dbReference type="NCBI Taxonomy" id="47602"/>
    <lineage>
        <taxon>Eukaryota</taxon>
        <taxon>Viridiplantae</taxon>
        <taxon>Streptophyta</taxon>
        <taxon>Embryophyta</taxon>
        <taxon>Tracheophyta</taxon>
        <taxon>Spermatophyta</taxon>
        <taxon>Magnoliopsida</taxon>
        <taxon>eudicotyledons</taxon>
        <taxon>Gunneridae</taxon>
        <taxon>Pentapetalae</taxon>
        <taxon>rosids</taxon>
        <taxon>malvids</taxon>
        <taxon>Malvales</taxon>
        <taxon>Malvaceae</taxon>
        <taxon>Malvoideae</taxon>
        <taxon>Gossypium</taxon>
    </lineage>
</organism>
<evidence type="ECO:0000256" key="1">
    <source>
        <dbReference type="ARBA" id="ARBA00022614"/>
    </source>
</evidence>
<evidence type="ECO:0000313" key="12">
    <source>
        <dbReference type="EMBL" id="KAH1063214.1"/>
    </source>
</evidence>
<evidence type="ECO:0000259" key="9">
    <source>
        <dbReference type="Pfam" id="PF23247"/>
    </source>
</evidence>
<dbReference type="Gene3D" id="1.10.10.10">
    <property type="entry name" value="Winged helix-like DNA-binding domain superfamily/Winged helix DNA-binding domain"/>
    <property type="match status" value="1"/>
</dbReference>
<dbReference type="PANTHER" id="PTHR36766:SF51">
    <property type="entry name" value="DISEASE RESISTANCE RPP13-LIKE PROTEIN 1"/>
    <property type="match status" value="1"/>
</dbReference>
<keyword evidence="4" id="KW-0611">Plant defense</keyword>
<dbReference type="Pfam" id="PF23559">
    <property type="entry name" value="WHD_DRP"/>
    <property type="match status" value="1"/>
</dbReference>
<reference evidence="12 13" key="1">
    <citation type="journal article" date="2021" name="Plant Biotechnol. J.">
        <title>Multi-omics assisted identification of the key and species-specific regulatory components of drought-tolerant mechanisms in Gossypium stocksii.</title>
        <authorList>
            <person name="Yu D."/>
            <person name="Ke L."/>
            <person name="Zhang D."/>
            <person name="Wu Y."/>
            <person name="Sun Y."/>
            <person name="Mei J."/>
            <person name="Sun J."/>
            <person name="Sun Y."/>
        </authorList>
    </citation>
    <scope>NUCLEOTIDE SEQUENCE [LARGE SCALE GENOMIC DNA]</scope>
    <source>
        <strain evidence="13">cv. E1</strain>
        <tissue evidence="12">Leaf</tissue>
    </source>
</reference>
<comment type="caution">
    <text evidence="12">The sequence shown here is derived from an EMBL/GenBank/DDBJ whole genome shotgun (WGS) entry which is preliminary data.</text>
</comment>
<dbReference type="GO" id="GO:0043531">
    <property type="term" value="F:ADP binding"/>
    <property type="evidence" value="ECO:0007669"/>
    <property type="project" value="InterPro"/>
</dbReference>
<evidence type="ECO:0000256" key="2">
    <source>
        <dbReference type="ARBA" id="ARBA00022737"/>
    </source>
</evidence>
<protein>
    <recommendedName>
        <fullName evidence="14">Disease resistance RPP13-like protein 1</fullName>
    </recommendedName>
</protein>
<dbReference type="Gene3D" id="1.20.5.4130">
    <property type="match status" value="1"/>
</dbReference>
<dbReference type="SUPFAM" id="SSF52540">
    <property type="entry name" value="P-loop containing nucleoside triphosphate hydrolases"/>
    <property type="match status" value="1"/>
</dbReference>
<evidence type="ECO:0000256" key="3">
    <source>
        <dbReference type="ARBA" id="ARBA00022741"/>
    </source>
</evidence>
<dbReference type="InterPro" id="IPR042197">
    <property type="entry name" value="Apaf_helical"/>
</dbReference>
<dbReference type="Pfam" id="PF23247">
    <property type="entry name" value="LRR_RPS2"/>
    <property type="match status" value="1"/>
</dbReference>
<evidence type="ECO:0000259" key="11">
    <source>
        <dbReference type="Pfam" id="PF25019"/>
    </source>
</evidence>
<dbReference type="EMBL" id="JAIQCV010000009">
    <property type="protein sequence ID" value="KAH1063214.1"/>
    <property type="molecule type" value="Genomic_DNA"/>
</dbReference>
<feature type="chain" id="PRO_5038932524" description="Disease resistance RPP13-like protein 1" evidence="6">
    <location>
        <begin position="19"/>
        <end position="1450"/>
    </location>
</feature>
<feature type="domain" description="Disease resistance N-terminal" evidence="8">
    <location>
        <begin position="8"/>
        <end position="99"/>
    </location>
</feature>
<dbReference type="Gene3D" id="3.80.10.10">
    <property type="entry name" value="Ribonuclease Inhibitor"/>
    <property type="match status" value="3"/>
</dbReference>
<name>A0A9D3UX96_9ROSI</name>
<proteinExistence type="predicted"/>
<dbReference type="PANTHER" id="PTHR36766">
    <property type="entry name" value="PLANT BROAD-SPECTRUM MILDEW RESISTANCE PROTEIN RPW8"/>
    <property type="match status" value="1"/>
</dbReference>
<dbReference type="InterPro" id="IPR057135">
    <property type="entry name" value="At4g27190-like_LRR"/>
</dbReference>
<keyword evidence="3" id="KW-0547">Nucleotide-binding</keyword>
<evidence type="ECO:0000313" key="13">
    <source>
        <dbReference type="Proteomes" id="UP000828251"/>
    </source>
</evidence>
<feature type="signal peptide" evidence="6">
    <location>
        <begin position="1"/>
        <end position="18"/>
    </location>
</feature>
<evidence type="ECO:0000259" key="8">
    <source>
        <dbReference type="Pfam" id="PF18052"/>
    </source>
</evidence>
<dbReference type="Pfam" id="PF00931">
    <property type="entry name" value="NB-ARC"/>
    <property type="match status" value="1"/>
</dbReference>
<evidence type="ECO:0000259" key="10">
    <source>
        <dbReference type="Pfam" id="PF23559"/>
    </source>
</evidence>
<feature type="domain" description="Disease resistance protein winged helix" evidence="10">
    <location>
        <begin position="439"/>
        <end position="506"/>
    </location>
</feature>
<sequence>MSVFGEPALSAFLELLSSMLLDSVLNFVADHRQVHQQLELWQSNLRDIEAVLNHAEEKQIKVEGVKDWLDELQDLAYDVDDILDEFAYQELRLKLQKTQAQERPSKVQKLIQTIFTGGHFSPTSFKLNTEMVSKIKAITDRLNSLNTRRSSLGLSEIMSQGTTSKGKKPRLQPTSLMDGAVEYFGRANEKQEMLELLKSNNPDGVCVLSIVGMGGMGKTTLAQLVYNDPRIKESFDHQSWVCVSDDFDAVNITKTILRSLDADSRDENDLNLLQVKLKEKLSGKRFLLVLDDIWNESYSDWTILRVPFGAGTKIVVTTRLEKVSSNVDPVKKFYLDKLSHHDCLSIFAQHALKARNFDGHLQFKEIGEKIVRRCNGLPLAAKAIGSLLRTVRDHSEWEEVYESEIWNLPEETCGLIPALRLSYHYLPRHLKRCFAYCSIFPKDYEFEEEEIILLWRAEGFLQSKAKTHGKGLGNQSFQDLVSRSFFQRSSEDKSRFVMHDLMNDLAQSVAGEICCRLEGEKQPKFSHRSRHSAYVSDRGCHSVKKFEAFYQMTSLRTFLPLMGPEYHGFYLTSVVLEDLLPRLRYLRVLSLRRYEIYDLPDFFENLKHLRYLNFSRTQINRLPDSLCTLYHLETLILRNCSKLKNLPSKIGNLVNLYCLDIRGADSIKRMPSGFDKLTKLQTLSSFVIGEGDGHLIRELKNLSNLRGNFCLSGLENVNRQDAMEAKLNEKLGIDGLELQWGADLENTTRKKEDEERVLDFLRPPKKLERLLIENYGGVKFSSWIADSSFKNLSSLKLRNCKNCKSLPSVGRLPLLKDLSIIGFDQVQKIGVELFGENQLNPFASLEILSFESLPNWKEWDTCEGDEKVFKLPRLRELSIKSCPQLLGRLPTHFTSLQKLEIHGCMSLVVSISNFPSLCELSIQGCAELVDDCSSPAKEVSSLQTLSLSNISKFNIPADRKMLRFGNSEHFEINGWEELASLSQHGFSLVGHRFITVRSCPQLQSLEAEEAEEAELQPDKISRVESLKIAHCERLNRLPQVLHELTFLTVMEIQGCRSLVSFAENNLPPNLKKLRIRNCENLEYLVDEKEENKSMSSTLCLLKELSIDECPSLMSLSSKGHKNICNQLQLLEIAYCSKLSCLFSNTMFPITLKRLGISNCPELEYIAQEFEETACLEYIRIQESGIKSLPRGLDKLIHLQKIELNTCSNFVSFEESGLPTTSLRDFTVQSCGNFGALPKCMASITSLRRLSVMYCSADISFPSEGFPANLTSLAIIDASKIYRSLVEWGLNRLTSLQKLTIGGIGCSNLVSFPEEGIGMMLPPSLTNILLLEFENLEFIFSEGFQDLASLESLVIANCPKLTSLPERDMLRSLGFLFIYECPLLKKKCSSDKGREWSKISHIPLVEIDDKRVIPRESDSKMSRKICDWFVQMMGQALKAKLGWKWAFRKIL</sequence>
<accession>A0A9D3UX96</accession>
<feature type="domain" description="NB-ARC" evidence="7">
    <location>
        <begin position="195"/>
        <end position="354"/>
    </location>
</feature>
<dbReference type="Pfam" id="PF25019">
    <property type="entry name" value="LRR_R13L1-DRL21"/>
    <property type="match status" value="1"/>
</dbReference>
<dbReference type="InterPro" id="IPR058922">
    <property type="entry name" value="WHD_DRP"/>
</dbReference>
<dbReference type="InterPro" id="IPR056789">
    <property type="entry name" value="LRR_R13L1-DRL21"/>
</dbReference>